<comment type="caution">
    <text evidence="1">The sequence shown here is derived from an EMBL/GenBank/DDBJ whole genome shotgun (WGS) entry which is preliminary data.</text>
</comment>
<keyword evidence="2" id="KW-1185">Reference proteome</keyword>
<protein>
    <recommendedName>
        <fullName evidence="3">Luciferase-like domain-containing protein</fullName>
    </recommendedName>
</protein>
<dbReference type="RefSeq" id="WP_205119998.1">
    <property type="nucleotide sequence ID" value="NZ_JAFBCM010000001.1"/>
</dbReference>
<sequence length="71" mass="8159">MNALDSSVRRFHQAFEIADLAEANGIDVVTDYHERLGFDGLVFWPVFGDPLDQARRFVEEVRPRLPPLFQA</sequence>
<dbReference type="EMBL" id="JBHRZH010000004">
    <property type="protein sequence ID" value="MFC3760196.1"/>
    <property type="molecule type" value="Genomic_DNA"/>
</dbReference>
<gene>
    <name evidence="1" type="ORF">ACFOUW_05060</name>
</gene>
<organism evidence="1 2">
    <name type="scientific">Tenggerimyces flavus</name>
    <dbReference type="NCBI Taxonomy" id="1708749"/>
    <lineage>
        <taxon>Bacteria</taxon>
        <taxon>Bacillati</taxon>
        <taxon>Actinomycetota</taxon>
        <taxon>Actinomycetes</taxon>
        <taxon>Propionibacteriales</taxon>
        <taxon>Nocardioidaceae</taxon>
        <taxon>Tenggerimyces</taxon>
    </lineage>
</organism>
<dbReference type="InterPro" id="IPR036661">
    <property type="entry name" value="Luciferase-like_sf"/>
</dbReference>
<evidence type="ECO:0000313" key="1">
    <source>
        <dbReference type="EMBL" id="MFC3760196.1"/>
    </source>
</evidence>
<evidence type="ECO:0008006" key="3">
    <source>
        <dbReference type="Google" id="ProtNLM"/>
    </source>
</evidence>
<accession>A0ABV7Y4J6</accession>
<evidence type="ECO:0000313" key="2">
    <source>
        <dbReference type="Proteomes" id="UP001595699"/>
    </source>
</evidence>
<name>A0ABV7Y4J6_9ACTN</name>
<reference evidence="2" key="1">
    <citation type="journal article" date="2019" name="Int. J. Syst. Evol. Microbiol.">
        <title>The Global Catalogue of Microorganisms (GCM) 10K type strain sequencing project: providing services to taxonomists for standard genome sequencing and annotation.</title>
        <authorList>
            <consortium name="The Broad Institute Genomics Platform"/>
            <consortium name="The Broad Institute Genome Sequencing Center for Infectious Disease"/>
            <person name="Wu L."/>
            <person name="Ma J."/>
        </authorList>
    </citation>
    <scope>NUCLEOTIDE SEQUENCE [LARGE SCALE GENOMIC DNA]</scope>
    <source>
        <strain evidence="2">CGMCC 4.7241</strain>
    </source>
</reference>
<proteinExistence type="predicted"/>
<dbReference type="SUPFAM" id="SSF51679">
    <property type="entry name" value="Bacterial luciferase-like"/>
    <property type="match status" value="1"/>
</dbReference>
<dbReference type="Proteomes" id="UP001595699">
    <property type="component" value="Unassembled WGS sequence"/>
</dbReference>